<sequence>MFNVLFGFIFAFSATMSLATAATNTTSAIPSVTPTAGMTLCGSIGFGPCEWWESCEKMPGADCEPFAPDDSCVGACARREPVECGSRGLPGCDWGAGERCVQAPWMACGPESDCGGLCVTKWDLPDEERITARDGLRA</sequence>
<organism evidence="2 3">
    <name type="scientific">Lineolata rhizophorae</name>
    <dbReference type="NCBI Taxonomy" id="578093"/>
    <lineage>
        <taxon>Eukaryota</taxon>
        <taxon>Fungi</taxon>
        <taxon>Dikarya</taxon>
        <taxon>Ascomycota</taxon>
        <taxon>Pezizomycotina</taxon>
        <taxon>Dothideomycetes</taxon>
        <taxon>Dothideomycetes incertae sedis</taxon>
        <taxon>Lineolatales</taxon>
        <taxon>Lineolataceae</taxon>
        <taxon>Lineolata</taxon>
    </lineage>
</organism>
<dbReference type="AlphaFoldDB" id="A0A6A6PDC1"/>
<dbReference type="EMBL" id="MU001671">
    <property type="protein sequence ID" value="KAF2461413.1"/>
    <property type="molecule type" value="Genomic_DNA"/>
</dbReference>
<evidence type="ECO:0000256" key="1">
    <source>
        <dbReference type="SAM" id="SignalP"/>
    </source>
</evidence>
<dbReference type="OrthoDB" id="3946151at2759"/>
<proteinExistence type="predicted"/>
<protein>
    <submittedName>
        <fullName evidence="2">Uncharacterized protein</fullName>
    </submittedName>
</protein>
<evidence type="ECO:0000313" key="2">
    <source>
        <dbReference type="EMBL" id="KAF2461413.1"/>
    </source>
</evidence>
<dbReference type="Proteomes" id="UP000799766">
    <property type="component" value="Unassembled WGS sequence"/>
</dbReference>
<gene>
    <name evidence="2" type="ORF">BDY21DRAFT_85710</name>
</gene>
<keyword evidence="1" id="KW-0732">Signal</keyword>
<reference evidence="2" key="1">
    <citation type="journal article" date="2020" name="Stud. Mycol.">
        <title>101 Dothideomycetes genomes: a test case for predicting lifestyles and emergence of pathogens.</title>
        <authorList>
            <person name="Haridas S."/>
            <person name="Albert R."/>
            <person name="Binder M."/>
            <person name="Bloem J."/>
            <person name="Labutti K."/>
            <person name="Salamov A."/>
            <person name="Andreopoulos B."/>
            <person name="Baker S."/>
            <person name="Barry K."/>
            <person name="Bills G."/>
            <person name="Bluhm B."/>
            <person name="Cannon C."/>
            <person name="Castanera R."/>
            <person name="Culley D."/>
            <person name="Daum C."/>
            <person name="Ezra D."/>
            <person name="Gonzalez J."/>
            <person name="Henrissat B."/>
            <person name="Kuo A."/>
            <person name="Liang C."/>
            <person name="Lipzen A."/>
            <person name="Lutzoni F."/>
            <person name="Magnuson J."/>
            <person name="Mondo S."/>
            <person name="Nolan M."/>
            <person name="Ohm R."/>
            <person name="Pangilinan J."/>
            <person name="Park H.-J."/>
            <person name="Ramirez L."/>
            <person name="Alfaro M."/>
            <person name="Sun H."/>
            <person name="Tritt A."/>
            <person name="Yoshinaga Y."/>
            <person name="Zwiers L.-H."/>
            <person name="Turgeon B."/>
            <person name="Goodwin S."/>
            <person name="Spatafora J."/>
            <person name="Crous P."/>
            <person name="Grigoriev I."/>
        </authorList>
    </citation>
    <scope>NUCLEOTIDE SEQUENCE</scope>
    <source>
        <strain evidence="2">ATCC 16933</strain>
    </source>
</reference>
<feature type="signal peptide" evidence="1">
    <location>
        <begin position="1"/>
        <end position="21"/>
    </location>
</feature>
<keyword evidence="3" id="KW-1185">Reference proteome</keyword>
<accession>A0A6A6PDC1</accession>
<feature type="chain" id="PRO_5025617013" evidence="1">
    <location>
        <begin position="22"/>
        <end position="138"/>
    </location>
</feature>
<name>A0A6A6PDC1_9PEZI</name>
<evidence type="ECO:0000313" key="3">
    <source>
        <dbReference type="Proteomes" id="UP000799766"/>
    </source>
</evidence>